<dbReference type="GO" id="GO:0019776">
    <property type="term" value="F:Atg8-family ligase activity"/>
    <property type="evidence" value="ECO:0007669"/>
    <property type="project" value="TreeGrafter"/>
</dbReference>
<dbReference type="STRING" id="1257118.L8H445"/>
<name>L8H445_ACACF</name>
<keyword evidence="4" id="KW-0963">Cytoplasm</keyword>
<dbReference type="GO" id="GO:0000407">
    <property type="term" value="C:phagophore assembly site"/>
    <property type="evidence" value="ECO:0007669"/>
    <property type="project" value="TreeGrafter"/>
</dbReference>
<evidence type="ECO:0000313" key="9">
    <source>
        <dbReference type="EMBL" id="ELR19221.1"/>
    </source>
</evidence>
<evidence type="ECO:0000256" key="4">
    <source>
        <dbReference type="ARBA" id="ARBA00022490"/>
    </source>
</evidence>
<evidence type="ECO:0000313" key="10">
    <source>
        <dbReference type="Proteomes" id="UP000011083"/>
    </source>
</evidence>
<feature type="compositionally biased region" description="Acidic residues" evidence="8">
    <location>
        <begin position="91"/>
        <end position="115"/>
    </location>
</feature>
<keyword evidence="6" id="KW-0653">Protein transport</keyword>
<protein>
    <submittedName>
        <fullName evidence="9">Autophagyrelated protein 3, putative</fullName>
    </submittedName>
</protein>
<dbReference type="VEuPathDB" id="AmoebaDB:ACA1_263910"/>
<dbReference type="GO" id="GO:0015031">
    <property type="term" value="P:protein transport"/>
    <property type="evidence" value="ECO:0007669"/>
    <property type="project" value="UniProtKB-KW"/>
</dbReference>
<evidence type="ECO:0000256" key="2">
    <source>
        <dbReference type="ARBA" id="ARBA00007683"/>
    </source>
</evidence>
<evidence type="ECO:0000256" key="6">
    <source>
        <dbReference type="ARBA" id="ARBA00022927"/>
    </source>
</evidence>
<dbReference type="KEGG" id="acan:ACA1_263910"/>
<dbReference type="RefSeq" id="XP_004341306.1">
    <property type="nucleotide sequence ID" value="XM_004341258.1"/>
</dbReference>
<dbReference type="GO" id="GO:0005829">
    <property type="term" value="C:cytosol"/>
    <property type="evidence" value="ECO:0007669"/>
    <property type="project" value="TreeGrafter"/>
</dbReference>
<dbReference type="PANTHER" id="PTHR12866:SF2">
    <property type="entry name" value="UBIQUITIN-LIKE-CONJUGATING ENZYME ATG3"/>
    <property type="match status" value="1"/>
</dbReference>
<dbReference type="Pfam" id="PF03987">
    <property type="entry name" value="Autophagy_act_C"/>
    <property type="match status" value="1"/>
</dbReference>
<keyword evidence="3" id="KW-0813">Transport</keyword>
<evidence type="ECO:0000256" key="8">
    <source>
        <dbReference type="SAM" id="MobiDB-lite"/>
    </source>
</evidence>
<dbReference type="Proteomes" id="UP000011083">
    <property type="component" value="Unassembled WGS sequence"/>
</dbReference>
<dbReference type="AlphaFoldDB" id="L8H445"/>
<dbReference type="OMA" id="VETHIGH"/>
<dbReference type="EMBL" id="KB007933">
    <property type="protein sequence ID" value="ELR19221.1"/>
    <property type="molecule type" value="Genomic_DNA"/>
</dbReference>
<comment type="similarity">
    <text evidence="2">Belongs to the ATG3 family.</text>
</comment>
<reference evidence="9 10" key="1">
    <citation type="journal article" date="2013" name="Genome Biol.">
        <title>Genome of Acanthamoeba castellanii highlights extensive lateral gene transfer and early evolution of tyrosine kinase signaling.</title>
        <authorList>
            <person name="Clarke M."/>
            <person name="Lohan A.J."/>
            <person name="Liu B."/>
            <person name="Lagkouvardos I."/>
            <person name="Roy S."/>
            <person name="Zafar N."/>
            <person name="Bertelli C."/>
            <person name="Schilde C."/>
            <person name="Kianianmomeni A."/>
            <person name="Burglin T.R."/>
            <person name="Frech C."/>
            <person name="Turcotte B."/>
            <person name="Kopec K.O."/>
            <person name="Synnott J.M."/>
            <person name="Choo C."/>
            <person name="Paponov I."/>
            <person name="Finkler A."/>
            <person name="Soon Heng Tan C."/>
            <person name="Hutchins A.P."/>
            <person name="Weinmeier T."/>
            <person name="Rattei T."/>
            <person name="Chu J.S."/>
            <person name="Gimenez G."/>
            <person name="Irimia M."/>
            <person name="Rigden D.J."/>
            <person name="Fitzpatrick D.A."/>
            <person name="Lorenzo-Morales J."/>
            <person name="Bateman A."/>
            <person name="Chiu C.H."/>
            <person name="Tang P."/>
            <person name="Hegemann P."/>
            <person name="Fromm H."/>
            <person name="Raoult D."/>
            <person name="Greub G."/>
            <person name="Miranda-Saavedra D."/>
            <person name="Chen N."/>
            <person name="Nash P."/>
            <person name="Ginger M.L."/>
            <person name="Horn M."/>
            <person name="Schaap P."/>
            <person name="Caler L."/>
            <person name="Loftus B."/>
        </authorList>
    </citation>
    <scope>NUCLEOTIDE SEQUENCE [LARGE SCALE GENOMIC DNA]</scope>
    <source>
        <strain evidence="9 10">Neff</strain>
    </source>
</reference>
<dbReference type="GO" id="GO:0061723">
    <property type="term" value="P:glycophagy"/>
    <property type="evidence" value="ECO:0007669"/>
    <property type="project" value="TreeGrafter"/>
</dbReference>
<dbReference type="PANTHER" id="PTHR12866">
    <property type="entry name" value="UBIQUITIN-LIKE-CONJUGATING ENZYME ATG3"/>
    <property type="match status" value="1"/>
</dbReference>
<evidence type="ECO:0000256" key="3">
    <source>
        <dbReference type="ARBA" id="ARBA00022448"/>
    </source>
</evidence>
<dbReference type="GO" id="GO:0000045">
    <property type="term" value="P:autophagosome assembly"/>
    <property type="evidence" value="ECO:0007669"/>
    <property type="project" value="TreeGrafter"/>
</dbReference>
<evidence type="ECO:0000256" key="1">
    <source>
        <dbReference type="ARBA" id="ARBA00004496"/>
    </source>
</evidence>
<evidence type="ECO:0000256" key="5">
    <source>
        <dbReference type="ARBA" id="ARBA00022786"/>
    </source>
</evidence>
<dbReference type="GeneID" id="14919994"/>
<evidence type="ECO:0000256" key="7">
    <source>
        <dbReference type="ARBA" id="ARBA00023006"/>
    </source>
</evidence>
<comment type="subcellular location">
    <subcellularLocation>
        <location evidence="1">Cytoplasm</location>
    </subcellularLocation>
</comment>
<keyword evidence="10" id="KW-1185">Reference proteome</keyword>
<dbReference type="InterPro" id="IPR007135">
    <property type="entry name" value="Atg3/Atg10"/>
</dbReference>
<gene>
    <name evidence="9" type="ORF">ACA1_263910</name>
</gene>
<accession>L8H445</accession>
<organism evidence="9 10">
    <name type="scientific">Acanthamoeba castellanii (strain ATCC 30010 / Neff)</name>
    <dbReference type="NCBI Taxonomy" id="1257118"/>
    <lineage>
        <taxon>Eukaryota</taxon>
        <taxon>Amoebozoa</taxon>
        <taxon>Discosea</taxon>
        <taxon>Longamoebia</taxon>
        <taxon>Centramoebida</taxon>
        <taxon>Acanthamoebidae</taxon>
        <taxon>Acanthamoeba</taxon>
    </lineage>
</organism>
<keyword evidence="5" id="KW-0833">Ubl conjugation pathway</keyword>
<dbReference type="GO" id="GO:0044804">
    <property type="term" value="P:nucleophagy"/>
    <property type="evidence" value="ECO:0007669"/>
    <property type="project" value="TreeGrafter"/>
</dbReference>
<dbReference type="OrthoDB" id="1584384at2759"/>
<keyword evidence="7" id="KW-0072">Autophagy</keyword>
<dbReference type="GO" id="GO:0000422">
    <property type="term" value="P:autophagy of mitochondrion"/>
    <property type="evidence" value="ECO:0007669"/>
    <property type="project" value="TreeGrafter"/>
</dbReference>
<proteinExistence type="inferred from homology"/>
<sequence>MELGGDPAKAVPYLPKDKQFLITRKVPCLMRAAALEKSANEAQNQDIVIDGDEGWVETHVGFAKDEPTEIPEIPTEEEAAQASKKDSEPTGGDEEEEIPDMEEFDDGDNLEDEDPSALAKEPEDSDLILKTRTYDISITYDKYYQTPKVWLFGYDENGNGLTPNQVFMDISQDHAQKTVTIDTHPHMQIILRQAECGKESRVDQYLFLFLKFLSAVIPTIEYDYTMEMES</sequence>
<feature type="region of interest" description="Disordered" evidence="8">
    <location>
        <begin position="64"/>
        <end position="124"/>
    </location>
</feature>